<feature type="transmembrane region" description="Helical" evidence="3">
    <location>
        <begin position="209"/>
        <end position="227"/>
    </location>
</feature>
<organism evidence="5 6">
    <name type="scientific">Piscinibacter terrae</name>
    <dbReference type="NCBI Taxonomy" id="2496871"/>
    <lineage>
        <taxon>Bacteria</taxon>
        <taxon>Pseudomonadati</taxon>
        <taxon>Pseudomonadota</taxon>
        <taxon>Betaproteobacteria</taxon>
        <taxon>Burkholderiales</taxon>
        <taxon>Sphaerotilaceae</taxon>
        <taxon>Piscinibacter</taxon>
    </lineage>
</organism>
<sequence length="635" mass="70774">MSRLLKPYPMRSSPLFQTSLLPWLHLLLGWMLLCLCGAAQAAPAAVALREGSSRLALAGHYEIFEDPSRTLTAAQVDESTYGWTTQRHVLNLGHSTSAWWLRLRVANPESAAITRILDLQNPRLDDIEFNLIRPGQPRQSIHTGDRLPYGTRAIQYHGFAFPITLAPGESAQVLIRLDSHDGYFGLLPMALLSEPVFQQDTQRHTLLCGLYYGALLILLLYHLCLLGSTRDAAFAWYVCYLGFLVATRFAMEGHASQYFTALPPDWINQGLLLCYSMSAVLFGLMLMSNLKTLLVQHPWLQRTCWAVLALNAVPLPMALMGSYSGTLKLAMPATMLSIAFVMGMSVWAWRVGMRHTRYFLAGSTCMLTGLLAERLRLESALPDHPLLAYGVAIGSVLEALFIAIALAEGMNRMKADKLHAEQQAREAQALLNDELGRLVQERTLELESANQRLTTLSITDELTGAYNRRHFQEQLAERIAQARRSDDAIGLCLFDLDHFKGYNDRYGHPAGDEVLRRVSSTVSRHLKRSVDRLYRVGGEEFALLISSADHTLGDRFIEELRTSIHALGLPHERNEGGVVTASFGLAWCSDVARAQIDAESLYRAADEMLYQAKALGRNRVESSEVAPRPPSARRA</sequence>
<dbReference type="Pfam" id="PF07695">
    <property type="entry name" value="7TMR-DISM_7TM"/>
    <property type="match status" value="1"/>
</dbReference>
<dbReference type="EMBL" id="QUSW01000005">
    <property type="protein sequence ID" value="RQP23053.1"/>
    <property type="molecule type" value="Genomic_DNA"/>
</dbReference>
<dbReference type="EC" id="2.7.7.65" evidence="1"/>
<feature type="transmembrane region" description="Helical" evidence="3">
    <location>
        <begin position="358"/>
        <end position="375"/>
    </location>
</feature>
<proteinExistence type="predicted"/>
<dbReference type="FunFam" id="3.30.70.270:FF:000001">
    <property type="entry name" value="Diguanylate cyclase domain protein"/>
    <property type="match status" value="1"/>
</dbReference>
<feature type="domain" description="GGDEF" evidence="4">
    <location>
        <begin position="487"/>
        <end position="625"/>
    </location>
</feature>
<dbReference type="Gene3D" id="2.60.40.2380">
    <property type="match status" value="1"/>
</dbReference>
<dbReference type="CDD" id="cd01949">
    <property type="entry name" value="GGDEF"/>
    <property type="match status" value="1"/>
</dbReference>
<feature type="transmembrane region" description="Helical" evidence="3">
    <location>
        <begin position="266"/>
        <end position="287"/>
    </location>
</feature>
<keyword evidence="3" id="KW-1133">Transmembrane helix</keyword>
<dbReference type="Pfam" id="PF00990">
    <property type="entry name" value="GGDEF"/>
    <property type="match status" value="1"/>
</dbReference>
<dbReference type="GO" id="GO:0052621">
    <property type="term" value="F:diguanylate cyclase activity"/>
    <property type="evidence" value="ECO:0007669"/>
    <property type="project" value="UniProtKB-EC"/>
</dbReference>
<evidence type="ECO:0000313" key="5">
    <source>
        <dbReference type="EMBL" id="RQP23053.1"/>
    </source>
</evidence>
<dbReference type="NCBIfam" id="TIGR00254">
    <property type="entry name" value="GGDEF"/>
    <property type="match status" value="1"/>
</dbReference>
<accession>A0A3N7HN60</accession>
<dbReference type="InterPro" id="IPR050469">
    <property type="entry name" value="Diguanylate_Cyclase"/>
</dbReference>
<evidence type="ECO:0000256" key="1">
    <source>
        <dbReference type="ARBA" id="ARBA00012528"/>
    </source>
</evidence>
<reference evidence="5 6" key="1">
    <citation type="submission" date="2018-08" db="EMBL/GenBank/DDBJ databases">
        <authorList>
            <person name="Khan S.A."/>
            <person name="Jeon C.O."/>
            <person name="Chun B.H."/>
            <person name="Jeong S.E."/>
        </authorList>
    </citation>
    <scope>NUCLEOTIDE SEQUENCE [LARGE SCALE GENOMIC DNA]</scope>
    <source>
        <strain evidence="5 6">S-16</strain>
    </source>
</reference>
<evidence type="ECO:0000313" key="6">
    <source>
        <dbReference type="Proteomes" id="UP000267464"/>
    </source>
</evidence>
<dbReference type="InterPro" id="IPR011622">
    <property type="entry name" value="7TMR_DISM_rcpt_extracell_dom2"/>
</dbReference>
<reference evidence="5 6" key="2">
    <citation type="submission" date="2018-12" db="EMBL/GenBank/DDBJ databases">
        <title>Rhizobacter gummiphilus sp. nov., a rubber-degrading bacterium isolated from the soil of a botanical garden in Japan.</title>
        <authorList>
            <person name="Shunsuke S.S."/>
        </authorList>
    </citation>
    <scope>NUCLEOTIDE SEQUENCE [LARGE SCALE GENOMIC DNA]</scope>
    <source>
        <strain evidence="5 6">S-16</strain>
    </source>
</reference>
<dbReference type="SMART" id="SM00267">
    <property type="entry name" value="GGDEF"/>
    <property type="match status" value="1"/>
</dbReference>
<name>A0A3N7HN60_9BURK</name>
<dbReference type="AlphaFoldDB" id="A0A3N7HN60"/>
<protein>
    <recommendedName>
        <fullName evidence="1">diguanylate cyclase</fullName>
        <ecNumber evidence="1">2.7.7.65</ecNumber>
    </recommendedName>
</protein>
<dbReference type="InterPro" id="IPR029787">
    <property type="entry name" value="Nucleotide_cyclase"/>
</dbReference>
<dbReference type="SUPFAM" id="SSF55073">
    <property type="entry name" value="Nucleotide cyclase"/>
    <property type="match status" value="1"/>
</dbReference>
<evidence type="ECO:0000256" key="2">
    <source>
        <dbReference type="ARBA" id="ARBA00034247"/>
    </source>
</evidence>
<dbReference type="PANTHER" id="PTHR45138">
    <property type="entry name" value="REGULATORY COMPONENTS OF SENSORY TRANSDUCTION SYSTEM"/>
    <property type="match status" value="1"/>
</dbReference>
<dbReference type="Gene3D" id="3.30.70.270">
    <property type="match status" value="1"/>
</dbReference>
<feature type="transmembrane region" description="Helical" evidence="3">
    <location>
        <begin position="387"/>
        <end position="407"/>
    </location>
</feature>
<dbReference type="InterPro" id="IPR000160">
    <property type="entry name" value="GGDEF_dom"/>
</dbReference>
<keyword evidence="3" id="KW-0812">Transmembrane</keyword>
<dbReference type="Pfam" id="PF07696">
    <property type="entry name" value="7TMR-DISMED2"/>
    <property type="match status" value="1"/>
</dbReference>
<dbReference type="InterPro" id="IPR011623">
    <property type="entry name" value="7TMR_DISM_rcpt_extracell_dom1"/>
</dbReference>
<dbReference type="InterPro" id="IPR043128">
    <property type="entry name" value="Rev_trsase/Diguanyl_cyclase"/>
</dbReference>
<evidence type="ECO:0000259" key="4">
    <source>
        <dbReference type="PROSITE" id="PS50887"/>
    </source>
</evidence>
<comment type="catalytic activity">
    <reaction evidence="2">
        <text>2 GTP = 3',3'-c-di-GMP + 2 diphosphate</text>
        <dbReference type="Rhea" id="RHEA:24898"/>
        <dbReference type="ChEBI" id="CHEBI:33019"/>
        <dbReference type="ChEBI" id="CHEBI:37565"/>
        <dbReference type="ChEBI" id="CHEBI:58805"/>
        <dbReference type="EC" id="2.7.7.65"/>
    </reaction>
</comment>
<dbReference type="OrthoDB" id="5289013at2"/>
<evidence type="ECO:0000256" key="3">
    <source>
        <dbReference type="SAM" id="Phobius"/>
    </source>
</evidence>
<keyword evidence="6" id="KW-1185">Reference proteome</keyword>
<feature type="transmembrane region" description="Helical" evidence="3">
    <location>
        <begin position="329"/>
        <end position="349"/>
    </location>
</feature>
<dbReference type="RefSeq" id="WP_124541797.1">
    <property type="nucleotide sequence ID" value="NZ_QUSW01000005.1"/>
</dbReference>
<dbReference type="Proteomes" id="UP000267464">
    <property type="component" value="Unassembled WGS sequence"/>
</dbReference>
<feature type="transmembrane region" description="Helical" evidence="3">
    <location>
        <begin position="234"/>
        <end position="251"/>
    </location>
</feature>
<dbReference type="PROSITE" id="PS50887">
    <property type="entry name" value="GGDEF"/>
    <property type="match status" value="1"/>
</dbReference>
<gene>
    <name evidence="5" type="ORF">DZC73_18170</name>
</gene>
<keyword evidence="3" id="KW-0472">Membrane</keyword>
<dbReference type="PANTHER" id="PTHR45138:SF9">
    <property type="entry name" value="DIGUANYLATE CYCLASE DGCM-RELATED"/>
    <property type="match status" value="1"/>
</dbReference>
<comment type="caution">
    <text evidence="5">The sequence shown here is derived from an EMBL/GenBank/DDBJ whole genome shotgun (WGS) entry which is preliminary data.</text>
</comment>